<evidence type="ECO:0000313" key="6">
    <source>
        <dbReference type="EMBL" id="SCL38514.1"/>
    </source>
</evidence>
<dbReference type="InterPro" id="IPR017871">
    <property type="entry name" value="ABC_transporter-like_CS"/>
</dbReference>
<evidence type="ECO:0000313" key="7">
    <source>
        <dbReference type="Proteomes" id="UP000199413"/>
    </source>
</evidence>
<dbReference type="GO" id="GO:0016887">
    <property type="term" value="F:ATP hydrolysis activity"/>
    <property type="evidence" value="ECO:0007669"/>
    <property type="project" value="InterPro"/>
</dbReference>
<dbReference type="InterPro" id="IPR003439">
    <property type="entry name" value="ABC_transporter-like_ATP-bd"/>
</dbReference>
<keyword evidence="4 6" id="KW-0067">ATP-binding</keyword>
<evidence type="ECO:0000256" key="2">
    <source>
        <dbReference type="ARBA" id="ARBA00022448"/>
    </source>
</evidence>
<dbReference type="InterPro" id="IPR027417">
    <property type="entry name" value="P-loop_NTPase"/>
</dbReference>
<dbReference type="Pfam" id="PF00005">
    <property type="entry name" value="ABC_tran"/>
    <property type="match status" value="2"/>
</dbReference>
<keyword evidence="7" id="KW-1185">Reference proteome</keyword>
<dbReference type="RefSeq" id="WP_091346801.1">
    <property type="nucleotide sequence ID" value="NZ_FMHV01000002.1"/>
</dbReference>
<dbReference type="PANTHER" id="PTHR43553:SF24">
    <property type="entry name" value="ENERGY-COUPLING FACTOR TRANSPORTER ATP-BINDING PROTEIN ECFA1"/>
    <property type="match status" value="1"/>
</dbReference>
<evidence type="ECO:0000259" key="5">
    <source>
        <dbReference type="PROSITE" id="PS50893"/>
    </source>
</evidence>
<comment type="similarity">
    <text evidence="1">Belongs to the ABC transporter superfamily.</text>
</comment>
<dbReference type="InterPro" id="IPR015856">
    <property type="entry name" value="ABC_transpr_CbiO/EcfA_su"/>
</dbReference>
<dbReference type="GO" id="GO:0043190">
    <property type="term" value="C:ATP-binding cassette (ABC) transporter complex"/>
    <property type="evidence" value="ECO:0007669"/>
    <property type="project" value="TreeGrafter"/>
</dbReference>
<dbReference type="Gene3D" id="3.40.50.300">
    <property type="entry name" value="P-loop containing nucleotide triphosphate hydrolases"/>
    <property type="match status" value="2"/>
</dbReference>
<keyword evidence="2" id="KW-0813">Transport</keyword>
<reference evidence="7" key="1">
    <citation type="submission" date="2016-06" db="EMBL/GenBank/DDBJ databases">
        <authorList>
            <person name="Varghese N."/>
            <person name="Submissions Spin"/>
        </authorList>
    </citation>
    <scope>NUCLEOTIDE SEQUENCE [LARGE SCALE GENOMIC DNA]</scope>
    <source>
        <strain evidence="7">DSM 45431</strain>
    </source>
</reference>
<dbReference type="PROSITE" id="PS50893">
    <property type="entry name" value="ABC_TRANSPORTER_2"/>
    <property type="match status" value="2"/>
</dbReference>
<dbReference type="InterPro" id="IPR050095">
    <property type="entry name" value="ECF_ABC_transporter_ATP-bd"/>
</dbReference>
<dbReference type="PROSITE" id="PS00211">
    <property type="entry name" value="ABC_TRANSPORTER_1"/>
    <property type="match status" value="2"/>
</dbReference>
<dbReference type="GO" id="GO:0005524">
    <property type="term" value="F:ATP binding"/>
    <property type="evidence" value="ECO:0007669"/>
    <property type="project" value="UniProtKB-KW"/>
</dbReference>
<evidence type="ECO:0000256" key="1">
    <source>
        <dbReference type="ARBA" id="ARBA00005417"/>
    </source>
</evidence>
<dbReference type="EMBL" id="FMHV01000002">
    <property type="protein sequence ID" value="SCL38514.1"/>
    <property type="molecule type" value="Genomic_DNA"/>
</dbReference>
<dbReference type="SMART" id="SM00382">
    <property type="entry name" value="AAA"/>
    <property type="match status" value="2"/>
</dbReference>
<gene>
    <name evidence="6" type="ORF">GA0070624_6241</name>
</gene>
<dbReference type="InterPro" id="IPR003593">
    <property type="entry name" value="AAA+_ATPase"/>
</dbReference>
<proteinExistence type="inferred from homology"/>
<dbReference type="CDD" id="cd03225">
    <property type="entry name" value="ABC_cobalt_CbiO_domain1"/>
    <property type="match status" value="2"/>
</dbReference>
<dbReference type="PANTHER" id="PTHR43553">
    <property type="entry name" value="HEAVY METAL TRANSPORTER"/>
    <property type="match status" value="1"/>
</dbReference>
<evidence type="ECO:0000256" key="3">
    <source>
        <dbReference type="ARBA" id="ARBA00022741"/>
    </source>
</evidence>
<name>A0A1C6T9Q7_9ACTN</name>
<dbReference type="STRING" id="568872.GA0070624_6241"/>
<feature type="domain" description="ABC transporter" evidence="5">
    <location>
        <begin position="252"/>
        <end position="470"/>
    </location>
</feature>
<sequence length="471" mass="49290">MSAVELRGFGWRHAGRKAWAVRGVDLRVEAGERVLLLGPSGAGKSTLLAALAGLLPEDSGEQEGVVEIDGLDPRKARERVGIVFQDPETQLVMARCGDDVAFGLENRGVPADEIWPRVDEALRRVGFPYHRDRPTAALSGGEQQRLALAGALALRPGLLLLDEPTANLDPAGAALVRQAVAGAVDVDTTLILVEHRVAEALPLVDRVVVLEPGGGVRVDGPPAAVFAAHGDALAESGVWVPGRTVPPRHAAAPAGDLLLTADRLGLPPRLTPTDLAVRAGEALAVLGPNGAGKSTLALLVGGLLKPGTGRVTAAPELAGADARTPPHRWRAPALAGRIGSVFQDPEHQFVTGTVFDELALGPRRTGQPEAAVKGIVDGLLERLGLARLAGANPYTLSGGEARRLSVATALATAPRLLICDEPTFGQDRQTWRELVDLFAELRDAGHGVVAITHDPDFVAALADRTVTLERP</sequence>
<keyword evidence="3" id="KW-0547">Nucleotide-binding</keyword>
<dbReference type="Proteomes" id="UP000199413">
    <property type="component" value="Unassembled WGS sequence"/>
</dbReference>
<dbReference type="SUPFAM" id="SSF52540">
    <property type="entry name" value="P-loop containing nucleoside triphosphate hydrolases"/>
    <property type="match status" value="2"/>
</dbReference>
<organism evidence="6 7">
    <name type="scientific">Micromonospora rhizosphaerae</name>
    <dbReference type="NCBI Taxonomy" id="568872"/>
    <lineage>
        <taxon>Bacteria</taxon>
        <taxon>Bacillati</taxon>
        <taxon>Actinomycetota</taxon>
        <taxon>Actinomycetes</taxon>
        <taxon>Micromonosporales</taxon>
        <taxon>Micromonosporaceae</taxon>
        <taxon>Micromonospora</taxon>
    </lineage>
</organism>
<dbReference type="GO" id="GO:0042626">
    <property type="term" value="F:ATPase-coupled transmembrane transporter activity"/>
    <property type="evidence" value="ECO:0007669"/>
    <property type="project" value="TreeGrafter"/>
</dbReference>
<dbReference type="AlphaFoldDB" id="A0A1C6T9Q7"/>
<feature type="domain" description="ABC transporter" evidence="5">
    <location>
        <begin position="4"/>
        <end position="237"/>
    </location>
</feature>
<evidence type="ECO:0000256" key="4">
    <source>
        <dbReference type="ARBA" id="ARBA00022840"/>
    </source>
</evidence>
<accession>A0A1C6T9Q7</accession>
<protein>
    <submittedName>
        <fullName evidence="6">Energy-coupling factor transport system ATP-binding protein</fullName>
    </submittedName>
</protein>
<dbReference type="OrthoDB" id="501320at2"/>